<keyword evidence="2" id="KW-0560">Oxidoreductase</keyword>
<comment type="similarity">
    <text evidence="1 3">Belongs to the short-chain dehydrogenases/reductases (SDR) family.</text>
</comment>
<dbReference type="GO" id="GO:0016491">
    <property type="term" value="F:oxidoreductase activity"/>
    <property type="evidence" value="ECO:0007669"/>
    <property type="project" value="UniProtKB-KW"/>
</dbReference>
<dbReference type="PANTHER" id="PTHR43976">
    <property type="entry name" value="SHORT CHAIN DEHYDROGENASE"/>
    <property type="match status" value="1"/>
</dbReference>
<reference evidence="4 5" key="1">
    <citation type="journal article" date="2018" name="Antonie Van Leeuwenhoek">
        <title>Larkinella terrae sp. nov., isolated from soil on Jeju Island, South Korea.</title>
        <authorList>
            <person name="Ten L.N."/>
            <person name="Jeon J."/>
            <person name="Park S.J."/>
            <person name="Park S."/>
            <person name="Lee S.Y."/>
            <person name="Kim M.K."/>
            <person name="Jung H.Y."/>
        </authorList>
    </citation>
    <scope>NUCLEOTIDE SEQUENCE [LARGE SCALE GENOMIC DNA]</scope>
    <source>
        <strain evidence="4 5">KCTC 52001</strain>
    </source>
</reference>
<dbReference type="Pfam" id="PF00106">
    <property type="entry name" value="adh_short"/>
    <property type="match status" value="1"/>
</dbReference>
<comment type="caution">
    <text evidence="4">The sequence shown here is derived from an EMBL/GenBank/DDBJ whole genome shotgun (WGS) entry which is preliminary data.</text>
</comment>
<evidence type="ECO:0000256" key="1">
    <source>
        <dbReference type="ARBA" id="ARBA00006484"/>
    </source>
</evidence>
<dbReference type="InterPro" id="IPR002347">
    <property type="entry name" value="SDR_fam"/>
</dbReference>
<dbReference type="Proteomes" id="UP000441754">
    <property type="component" value="Unassembled WGS sequence"/>
</dbReference>
<accession>A0A7K0ELV2</accession>
<dbReference type="OrthoDB" id="9786056at2"/>
<keyword evidence="5" id="KW-1185">Reference proteome</keyword>
<gene>
    <name evidence="4" type="ORF">GJJ30_16155</name>
</gene>
<organism evidence="4 5">
    <name type="scientific">Larkinella terrae</name>
    <dbReference type="NCBI Taxonomy" id="2025311"/>
    <lineage>
        <taxon>Bacteria</taxon>
        <taxon>Pseudomonadati</taxon>
        <taxon>Bacteroidota</taxon>
        <taxon>Cytophagia</taxon>
        <taxon>Cytophagales</taxon>
        <taxon>Spirosomataceae</taxon>
        <taxon>Larkinella</taxon>
    </lineage>
</organism>
<evidence type="ECO:0000256" key="2">
    <source>
        <dbReference type="ARBA" id="ARBA00023002"/>
    </source>
</evidence>
<evidence type="ECO:0000313" key="5">
    <source>
        <dbReference type="Proteomes" id="UP000441754"/>
    </source>
</evidence>
<evidence type="ECO:0000256" key="3">
    <source>
        <dbReference type="RuleBase" id="RU000363"/>
    </source>
</evidence>
<sequence>MNKTILITGASSGIGKAAALKFANEGWNVIATMRNPEKEEELTKFPMILIAKLNVQKPATIESAIQAGMDRFGKIDAVINNAGYGQNGIFEATNPEQIYQQFDVNVFGVMNVIRALLPHFRRQKSGLILNISSGAGRFTLPLISLYAASKFALEGFSESLSFELAPLNIKVKIIEPGGTETNFSNVTREQFAHDPTLTDYNTFLEASGKMFGELVAHRLVSAGQVADVIYEAATDGSDTLRYIIGNEDFKKRLSARAHLPDQEYVNFIRSSYTKFLPVN</sequence>
<dbReference type="InterPro" id="IPR020904">
    <property type="entry name" value="Sc_DH/Rdtase_CS"/>
</dbReference>
<dbReference type="PRINTS" id="PR00081">
    <property type="entry name" value="GDHRDH"/>
</dbReference>
<evidence type="ECO:0000313" key="4">
    <source>
        <dbReference type="EMBL" id="MRS62833.1"/>
    </source>
</evidence>
<dbReference type="EMBL" id="WJXZ01000009">
    <property type="protein sequence ID" value="MRS62833.1"/>
    <property type="molecule type" value="Genomic_DNA"/>
</dbReference>
<proteinExistence type="inferred from homology"/>
<dbReference type="CDD" id="cd05374">
    <property type="entry name" value="17beta-HSD-like_SDR_c"/>
    <property type="match status" value="1"/>
</dbReference>
<dbReference type="InterPro" id="IPR036291">
    <property type="entry name" value="NAD(P)-bd_dom_sf"/>
</dbReference>
<dbReference type="PROSITE" id="PS00061">
    <property type="entry name" value="ADH_SHORT"/>
    <property type="match status" value="1"/>
</dbReference>
<name>A0A7K0ELV2_9BACT</name>
<dbReference type="PRINTS" id="PR00080">
    <property type="entry name" value="SDRFAMILY"/>
</dbReference>
<dbReference type="SUPFAM" id="SSF51735">
    <property type="entry name" value="NAD(P)-binding Rossmann-fold domains"/>
    <property type="match status" value="1"/>
</dbReference>
<dbReference type="Gene3D" id="3.40.50.720">
    <property type="entry name" value="NAD(P)-binding Rossmann-like Domain"/>
    <property type="match status" value="1"/>
</dbReference>
<protein>
    <submittedName>
        <fullName evidence="4">SDR family NAD(P)-dependent oxidoreductase</fullName>
    </submittedName>
</protein>
<dbReference type="InterPro" id="IPR051911">
    <property type="entry name" value="SDR_oxidoreductase"/>
</dbReference>
<dbReference type="PANTHER" id="PTHR43976:SF16">
    <property type="entry name" value="SHORT-CHAIN DEHYDROGENASE_REDUCTASE FAMILY PROTEIN"/>
    <property type="match status" value="1"/>
</dbReference>
<dbReference type="AlphaFoldDB" id="A0A7K0ELV2"/>